<keyword evidence="3" id="KW-0964">Secreted</keyword>
<evidence type="ECO:0000256" key="4">
    <source>
        <dbReference type="ARBA" id="ARBA00022588"/>
    </source>
</evidence>
<keyword evidence="8" id="KW-1185">Reference proteome</keyword>
<gene>
    <name evidence="9 10" type="primary">LOC108074970</name>
</gene>
<name>A0A6P4I1F1_DROKI</name>
<keyword evidence="5 7" id="KW-0732">Signal</keyword>
<evidence type="ECO:0000313" key="10">
    <source>
        <dbReference type="RefSeq" id="XP_070142234.1"/>
    </source>
</evidence>
<evidence type="ECO:0000256" key="1">
    <source>
        <dbReference type="ARBA" id="ARBA00004613"/>
    </source>
</evidence>
<dbReference type="RefSeq" id="XP_070142234.1">
    <property type="nucleotide sequence ID" value="XM_070286133.1"/>
</dbReference>
<dbReference type="Pfam" id="PF07240">
    <property type="entry name" value="Turandot"/>
    <property type="match status" value="1"/>
</dbReference>
<dbReference type="AlphaFoldDB" id="A0A6P4I1F1"/>
<proteinExistence type="inferred from homology"/>
<feature type="signal peptide" evidence="7">
    <location>
        <begin position="1"/>
        <end position="23"/>
    </location>
</feature>
<evidence type="ECO:0000256" key="5">
    <source>
        <dbReference type="ARBA" id="ARBA00022729"/>
    </source>
</evidence>
<dbReference type="OrthoDB" id="7857971at2759"/>
<evidence type="ECO:0000313" key="9">
    <source>
        <dbReference type="RefSeq" id="XP_017022692.1"/>
    </source>
</evidence>
<dbReference type="GO" id="GO:0005615">
    <property type="term" value="C:extracellular space"/>
    <property type="evidence" value="ECO:0007669"/>
    <property type="project" value="UniProtKB-ARBA"/>
</dbReference>
<sequence>MNSTIYLSCLVVIIGSLTWTVQGSFESDSARLVDVFKKDSAHSISDSDVDFLETFLDKYGDRIQLTPEQRTQANDIVRQYNAEKANQTLVDGVPRQGGGKAKLAKKIAIYLAADMVVDKVINLFKW</sequence>
<dbReference type="GeneID" id="108074970"/>
<dbReference type="RefSeq" id="XP_017022692.1">
    <property type="nucleotide sequence ID" value="XM_017167203.1"/>
</dbReference>
<dbReference type="InterPro" id="IPR010825">
    <property type="entry name" value="Turandot"/>
</dbReference>
<organism evidence="8 9">
    <name type="scientific">Drosophila kikkawai</name>
    <name type="common">Fruit fly</name>
    <dbReference type="NCBI Taxonomy" id="30033"/>
    <lineage>
        <taxon>Eukaryota</taxon>
        <taxon>Metazoa</taxon>
        <taxon>Ecdysozoa</taxon>
        <taxon>Arthropoda</taxon>
        <taxon>Hexapoda</taxon>
        <taxon>Insecta</taxon>
        <taxon>Pterygota</taxon>
        <taxon>Neoptera</taxon>
        <taxon>Endopterygota</taxon>
        <taxon>Diptera</taxon>
        <taxon>Brachycera</taxon>
        <taxon>Muscomorpha</taxon>
        <taxon>Ephydroidea</taxon>
        <taxon>Drosophilidae</taxon>
        <taxon>Drosophila</taxon>
        <taxon>Sophophora</taxon>
    </lineage>
</organism>
<accession>A0A6P4I1F1</accession>
<evidence type="ECO:0000256" key="2">
    <source>
        <dbReference type="ARBA" id="ARBA00010249"/>
    </source>
</evidence>
<dbReference type="GO" id="GO:0034605">
    <property type="term" value="P:cellular response to heat"/>
    <property type="evidence" value="ECO:0007669"/>
    <property type="project" value="UniProtKB-ARBA"/>
</dbReference>
<evidence type="ECO:0000256" key="7">
    <source>
        <dbReference type="SAM" id="SignalP"/>
    </source>
</evidence>
<keyword evidence="4" id="KW-0399">Innate immunity</keyword>
<dbReference type="Proteomes" id="UP001652661">
    <property type="component" value="Chromosome 3L"/>
</dbReference>
<evidence type="ECO:0000256" key="6">
    <source>
        <dbReference type="ARBA" id="ARBA00022859"/>
    </source>
</evidence>
<comment type="similarity">
    <text evidence="2">Belongs to the Turandot family.</text>
</comment>
<evidence type="ECO:0000256" key="3">
    <source>
        <dbReference type="ARBA" id="ARBA00022525"/>
    </source>
</evidence>
<protein>
    <submittedName>
        <fullName evidence="9 10">Protein Turandot M-like</fullName>
    </submittedName>
</protein>
<reference evidence="9" key="1">
    <citation type="submission" date="2025-04" db="UniProtKB">
        <authorList>
            <consortium name="RefSeq"/>
        </authorList>
    </citation>
    <scope>IDENTIFICATION</scope>
    <source>
        <strain evidence="10">14028-0561.14</strain>
        <tissue evidence="10">Whole fly</tissue>
    </source>
</reference>
<evidence type="ECO:0000313" key="8">
    <source>
        <dbReference type="Proteomes" id="UP001652661"/>
    </source>
</evidence>
<comment type="subcellular location">
    <subcellularLocation>
        <location evidence="1">Secreted</location>
    </subcellularLocation>
</comment>
<keyword evidence="6" id="KW-0391">Immunity</keyword>
<dbReference type="GO" id="GO:0045087">
    <property type="term" value="P:innate immune response"/>
    <property type="evidence" value="ECO:0007669"/>
    <property type="project" value="UniProtKB-KW"/>
</dbReference>
<feature type="chain" id="PRO_5028145324" evidence="7">
    <location>
        <begin position="24"/>
        <end position="126"/>
    </location>
</feature>
<dbReference type="GO" id="GO:0009617">
    <property type="term" value="P:response to bacterium"/>
    <property type="evidence" value="ECO:0007669"/>
    <property type="project" value="UniProtKB-ARBA"/>
</dbReference>